<reference evidence="1 2" key="1">
    <citation type="submission" date="2019-03" db="EMBL/GenBank/DDBJ databases">
        <title>Genomic Encyclopedia of Type Strains, Phase IV (KMG-IV): sequencing the most valuable type-strain genomes for metagenomic binning, comparative biology and taxonomic classification.</title>
        <authorList>
            <person name="Goeker M."/>
        </authorList>
    </citation>
    <scope>NUCLEOTIDE SEQUENCE [LARGE SCALE GENOMIC DNA]</scope>
    <source>
        <strain evidence="1 2">DSM 29489</strain>
    </source>
</reference>
<dbReference type="RefSeq" id="WP_132379956.1">
    <property type="nucleotide sequence ID" value="NZ_SLZZ01000006.1"/>
</dbReference>
<protein>
    <submittedName>
        <fullName evidence="1">Uncharacterized protein</fullName>
    </submittedName>
</protein>
<dbReference type="EMBL" id="SLZZ01000006">
    <property type="protein sequence ID" value="TCS80287.1"/>
    <property type="molecule type" value="Genomic_DNA"/>
</dbReference>
<organism evidence="1 2">
    <name type="scientific">Muricomes intestini</name>
    <dbReference type="NCBI Taxonomy" id="1796634"/>
    <lineage>
        <taxon>Bacteria</taxon>
        <taxon>Bacillati</taxon>
        <taxon>Bacillota</taxon>
        <taxon>Clostridia</taxon>
        <taxon>Lachnospirales</taxon>
        <taxon>Lachnospiraceae</taxon>
        <taxon>Muricomes</taxon>
    </lineage>
</organism>
<proteinExistence type="predicted"/>
<name>A0A4R3KB69_9FIRM</name>
<gene>
    <name evidence="1" type="ORF">EDD59_106113</name>
</gene>
<dbReference type="Proteomes" id="UP000295726">
    <property type="component" value="Unassembled WGS sequence"/>
</dbReference>
<sequence>MNNSGQVLGIDGLKDKSYLARCQKTLRSWGAPFSGWTCKEIYDVRDDDWNAPLHACELCGCTKVRYVHVMTHPDYFEDVSVGCICAGVMEGDILAAKNRERLIRNRSKRKRSFPRRKWTRTTNGWSLTYHGEQILIGRSRHNPERLGVKYNGQCVWTYKGKPITDFLSAAYAAFNLADQVPEAKP</sequence>
<accession>A0A4R3KB69</accession>
<comment type="caution">
    <text evidence="1">The sequence shown here is derived from an EMBL/GenBank/DDBJ whole genome shotgun (WGS) entry which is preliminary data.</text>
</comment>
<dbReference type="OrthoDB" id="5514485at2"/>
<dbReference type="AlphaFoldDB" id="A0A4R3KB69"/>
<keyword evidence="2" id="KW-1185">Reference proteome</keyword>
<evidence type="ECO:0000313" key="2">
    <source>
        <dbReference type="Proteomes" id="UP000295726"/>
    </source>
</evidence>
<evidence type="ECO:0000313" key="1">
    <source>
        <dbReference type="EMBL" id="TCS80287.1"/>
    </source>
</evidence>